<gene>
    <name evidence="2" type="ORF">K431DRAFT_259979</name>
</gene>
<dbReference type="AlphaFoldDB" id="A0A9P4QFC9"/>
<keyword evidence="3" id="KW-1185">Reference proteome</keyword>
<evidence type="ECO:0000313" key="2">
    <source>
        <dbReference type="EMBL" id="KAF2725394.1"/>
    </source>
</evidence>
<dbReference type="InterPro" id="IPR027796">
    <property type="entry name" value="OTT_1508_deam-like"/>
</dbReference>
<reference evidence="2" key="1">
    <citation type="journal article" date="2020" name="Stud. Mycol.">
        <title>101 Dothideomycetes genomes: a test case for predicting lifestyles and emergence of pathogens.</title>
        <authorList>
            <person name="Haridas S."/>
            <person name="Albert R."/>
            <person name="Binder M."/>
            <person name="Bloem J."/>
            <person name="Labutti K."/>
            <person name="Salamov A."/>
            <person name="Andreopoulos B."/>
            <person name="Baker S."/>
            <person name="Barry K."/>
            <person name="Bills G."/>
            <person name="Bluhm B."/>
            <person name="Cannon C."/>
            <person name="Castanera R."/>
            <person name="Culley D."/>
            <person name="Daum C."/>
            <person name="Ezra D."/>
            <person name="Gonzalez J."/>
            <person name="Henrissat B."/>
            <person name="Kuo A."/>
            <person name="Liang C."/>
            <person name="Lipzen A."/>
            <person name="Lutzoni F."/>
            <person name="Magnuson J."/>
            <person name="Mondo S."/>
            <person name="Nolan M."/>
            <person name="Ohm R."/>
            <person name="Pangilinan J."/>
            <person name="Park H.-J."/>
            <person name="Ramirez L."/>
            <person name="Alfaro M."/>
            <person name="Sun H."/>
            <person name="Tritt A."/>
            <person name="Yoshinaga Y."/>
            <person name="Zwiers L.-H."/>
            <person name="Turgeon B."/>
            <person name="Goodwin S."/>
            <person name="Spatafora J."/>
            <person name="Crous P."/>
            <person name="Grigoriev I."/>
        </authorList>
    </citation>
    <scope>NUCLEOTIDE SEQUENCE</scope>
    <source>
        <strain evidence="2">CBS 116435</strain>
    </source>
</reference>
<name>A0A9P4QFC9_9PEZI</name>
<feature type="region of interest" description="Disordered" evidence="1">
    <location>
        <begin position="310"/>
        <end position="329"/>
    </location>
</feature>
<dbReference type="Proteomes" id="UP000799441">
    <property type="component" value="Unassembled WGS sequence"/>
</dbReference>
<organism evidence="2 3">
    <name type="scientific">Polychaeton citri CBS 116435</name>
    <dbReference type="NCBI Taxonomy" id="1314669"/>
    <lineage>
        <taxon>Eukaryota</taxon>
        <taxon>Fungi</taxon>
        <taxon>Dikarya</taxon>
        <taxon>Ascomycota</taxon>
        <taxon>Pezizomycotina</taxon>
        <taxon>Dothideomycetes</taxon>
        <taxon>Dothideomycetidae</taxon>
        <taxon>Capnodiales</taxon>
        <taxon>Capnodiaceae</taxon>
        <taxon>Polychaeton</taxon>
    </lineage>
</organism>
<comment type="caution">
    <text evidence="2">The sequence shown here is derived from an EMBL/GenBank/DDBJ whole genome shotgun (WGS) entry which is preliminary data.</text>
</comment>
<dbReference type="EMBL" id="MU003767">
    <property type="protein sequence ID" value="KAF2725394.1"/>
    <property type="molecule type" value="Genomic_DNA"/>
</dbReference>
<accession>A0A9P4QFC9</accession>
<evidence type="ECO:0000256" key="1">
    <source>
        <dbReference type="SAM" id="MobiDB-lite"/>
    </source>
</evidence>
<dbReference type="Pfam" id="PF14441">
    <property type="entry name" value="OTT_1508_deam"/>
    <property type="match status" value="1"/>
</dbReference>
<dbReference type="OrthoDB" id="3251507at2759"/>
<protein>
    <submittedName>
        <fullName evidence="2">Uncharacterized protein</fullName>
    </submittedName>
</protein>
<dbReference type="PANTHER" id="PTHR42037:SF1">
    <property type="match status" value="1"/>
</dbReference>
<sequence length="329" mass="37924">MSISDTVTKLQYIIDCTIAVSRDKVNNYLRELRYHCRKAAAETPAHMQEASKVIKSSIEELRGLGKDHSDLCRASFAYSDEHQNLLTGLINATTSIRSDSHWGMVQHYIGRLGMWHRKAVVLMCFERKYPHIIEGASCELLQLPSPVNYPEPDGKTNVWSALGRMLPANRQNERASIHERLLSLEFIEVEKKFAKQYSDRKLTLSVHAETYLADHFHLHKMKFVERVKYIGCSKASCYCCSLYLRHHPICWVDRPCHGNLWPRWSPPSMPVDGEMDEVKAKHNLSVLNRMIADIRTEFLGQIEERIPRRQFKPDSSTAGSLRLPENNFS</sequence>
<proteinExistence type="predicted"/>
<evidence type="ECO:0000313" key="3">
    <source>
        <dbReference type="Proteomes" id="UP000799441"/>
    </source>
</evidence>
<dbReference type="PANTHER" id="PTHR42037">
    <property type="match status" value="1"/>
</dbReference>